<dbReference type="Proteomes" id="UP000516305">
    <property type="component" value="Chromosome"/>
</dbReference>
<feature type="domain" description="GAF" evidence="2">
    <location>
        <begin position="18"/>
        <end position="154"/>
    </location>
</feature>
<dbReference type="InterPro" id="IPR051330">
    <property type="entry name" value="Phosphatase_reg/MetRdx"/>
</dbReference>
<keyword evidence="4" id="KW-1185">Reference proteome</keyword>
<dbReference type="GO" id="GO:0005829">
    <property type="term" value="C:cytosol"/>
    <property type="evidence" value="ECO:0007669"/>
    <property type="project" value="TreeGrafter"/>
</dbReference>
<evidence type="ECO:0000256" key="1">
    <source>
        <dbReference type="ARBA" id="ARBA00038454"/>
    </source>
</evidence>
<evidence type="ECO:0000313" key="3">
    <source>
        <dbReference type="EMBL" id="QNR24429.1"/>
    </source>
</evidence>
<dbReference type="PANTHER" id="PTHR21021:SF15">
    <property type="entry name" value="FREE METHIONINE-R-SULFOXIDE REDUCTASE"/>
    <property type="match status" value="1"/>
</dbReference>
<dbReference type="AlphaFoldDB" id="A0A7H0VFD1"/>
<proteinExistence type="inferred from homology"/>
<dbReference type="EMBL" id="CP060139">
    <property type="protein sequence ID" value="QNR24429.1"/>
    <property type="molecule type" value="Genomic_DNA"/>
</dbReference>
<evidence type="ECO:0000259" key="2">
    <source>
        <dbReference type="SMART" id="SM00065"/>
    </source>
</evidence>
<gene>
    <name evidence="3" type="ORF">H4K34_00900</name>
</gene>
<dbReference type="SMART" id="SM00065">
    <property type="entry name" value="GAF"/>
    <property type="match status" value="1"/>
</dbReference>
<dbReference type="PANTHER" id="PTHR21021">
    <property type="entry name" value="GAF/PUTATIVE CYTOSKELETAL PROTEIN"/>
    <property type="match status" value="1"/>
</dbReference>
<dbReference type="InterPro" id="IPR003018">
    <property type="entry name" value="GAF"/>
</dbReference>
<reference evidence="3 4" key="1">
    <citation type="submission" date="2020-08" db="EMBL/GenBank/DDBJ databases">
        <title>Croceimicrobium hydrocarbonivorans gen. nov., sp. nov., a novel marine bacterium isolated from a bacterial consortium that degrades polyethylene terephthalate.</title>
        <authorList>
            <person name="Liu R."/>
        </authorList>
    </citation>
    <scope>NUCLEOTIDE SEQUENCE [LARGE SCALE GENOMIC DNA]</scope>
    <source>
        <strain evidence="3 4">A20-9</strain>
    </source>
</reference>
<comment type="similarity">
    <text evidence="1">Belongs to the free Met sulfoxide reductase family.</text>
</comment>
<protein>
    <submittedName>
        <fullName evidence="3">GAF domain-containing protein</fullName>
    </submittedName>
</protein>
<organism evidence="3 4">
    <name type="scientific">Croceimicrobium hydrocarbonivorans</name>
    <dbReference type="NCBI Taxonomy" id="2761580"/>
    <lineage>
        <taxon>Bacteria</taxon>
        <taxon>Pseudomonadati</taxon>
        <taxon>Bacteroidota</taxon>
        <taxon>Flavobacteriia</taxon>
        <taxon>Flavobacteriales</taxon>
        <taxon>Owenweeksiaceae</taxon>
        <taxon>Croceimicrobium</taxon>
    </lineage>
</organism>
<sequence>MHPLLLSKIKEELESIEDISQGLLKVCELIHSEMEAYDWVGFYFMHHPSRKLHLGPYVGAPTDHTLIDFGKGICGQVAESGNSFLVEDVNAQSNYIACSIDVKSEIVVPLYQNGELIAQIDIDSHLINRFQAEDEQFLVAVNELLAQRYSELSRYIDTLI</sequence>
<dbReference type="GO" id="GO:0033745">
    <property type="term" value="F:L-methionine-(R)-S-oxide reductase activity"/>
    <property type="evidence" value="ECO:0007669"/>
    <property type="project" value="TreeGrafter"/>
</dbReference>
<dbReference type="Pfam" id="PF13185">
    <property type="entry name" value="GAF_2"/>
    <property type="match status" value="1"/>
</dbReference>
<dbReference type="Gene3D" id="3.30.450.40">
    <property type="match status" value="1"/>
</dbReference>
<dbReference type="KEGG" id="chyd:H4K34_00900"/>
<evidence type="ECO:0000313" key="4">
    <source>
        <dbReference type="Proteomes" id="UP000516305"/>
    </source>
</evidence>
<accession>A0A7H0VFD1</accession>
<dbReference type="SUPFAM" id="SSF55781">
    <property type="entry name" value="GAF domain-like"/>
    <property type="match status" value="1"/>
</dbReference>
<name>A0A7H0VFD1_9FLAO</name>
<dbReference type="RefSeq" id="WP_210758956.1">
    <property type="nucleotide sequence ID" value="NZ_CP060139.1"/>
</dbReference>
<dbReference type="InterPro" id="IPR029016">
    <property type="entry name" value="GAF-like_dom_sf"/>
</dbReference>